<keyword evidence="2" id="KW-0347">Helicase</keyword>
<dbReference type="Gene3D" id="3.30.950.30">
    <property type="entry name" value="Schlafen, AAA domain"/>
    <property type="match status" value="1"/>
</dbReference>
<name>A0A450VV72_9GAMM</name>
<keyword evidence="2" id="KW-0547">Nucleotide-binding</keyword>
<dbReference type="InterPro" id="IPR038475">
    <property type="entry name" value="RecG_C_sf"/>
</dbReference>
<dbReference type="PANTHER" id="PTHR30595">
    <property type="entry name" value="GLPR-RELATED TRANSCRIPTIONAL REPRESSOR"/>
    <property type="match status" value="1"/>
</dbReference>
<evidence type="ECO:0000313" key="2">
    <source>
        <dbReference type="EMBL" id="VFK08703.1"/>
    </source>
</evidence>
<dbReference type="PANTHER" id="PTHR30595:SF6">
    <property type="entry name" value="SCHLAFEN ALBA-2 DOMAIN-CONTAINING PROTEIN"/>
    <property type="match status" value="1"/>
</dbReference>
<dbReference type="EMBL" id="CAADFK010000004">
    <property type="protein sequence ID" value="VFK08703.1"/>
    <property type="molecule type" value="Genomic_DNA"/>
</dbReference>
<gene>
    <name evidence="2" type="ORF">BECKLPF1236B_GA0070989_10043</name>
</gene>
<protein>
    <submittedName>
        <fullName evidence="2">ATP-dependent DNA helicase RecG</fullName>
    </submittedName>
</protein>
<evidence type="ECO:0000259" key="1">
    <source>
        <dbReference type="Pfam" id="PF04326"/>
    </source>
</evidence>
<proteinExistence type="predicted"/>
<dbReference type="AlphaFoldDB" id="A0A450VV72"/>
<dbReference type="Pfam" id="PF04326">
    <property type="entry name" value="SLFN_AlbA_2"/>
    <property type="match status" value="1"/>
</dbReference>
<keyword evidence="2" id="KW-0067">ATP-binding</keyword>
<dbReference type="GO" id="GO:0004386">
    <property type="term" value="F:helicase activity"/>
    <property type="evidence" value="ECO:0007669"/>
    <property type="project" value="UniProtKB-KW"/>
</dbReference>
<feature type="domain" description="Schlafen AlbA-2" evidence="1">
    <location>
        <begin position="14"/>
        <end position="126"/>
    </location>
</feature>
<dbReference type="InterPro" id="IPR007421">
    <property type="entry name" value="Schlafen_AlbA_2_dom"/>
</dbReference>
<reference evidence="2" key="1">
    <citation type="submission" date="2019-02" db="EMBL/GenBank/DDBJ databases">
        <authorList>
            <person name="Gruber-Vodicka R. H."/>
            <person name="Seah K. B. B."/>
        </authorList>
    </citation>
    <scope>NUCLEOTIDE SEQUENCE</scope>
    <source>
        <strain evidence="2">BECK_S313</strain>
    </source>
</reference>
<accession>A0A450VV72</accession>
<dbReference type="Pfam" id="PF13749">
    <property type="entry name" value="HATPase_c_4"/>
    <property type="match status" value="1"/>
</dbReference>
<dbReference type="Gene3D" id="3.30.565.60">
    <property type="match status" value="1"/>
</dbReference>
<dbReference type="InterPro" id="IPR038461">
    <property type="entry name" value="Schlafen_AlbA_2_dom_sf"/>
</dbReference>
<keyword evidence="2" id="KW-0378">Hydrolase</keyword>
<organism evidence="2">
    <name type="scientific">Candidatus Kentrum sp. LPFa</name>
    <dbReference type="NCBI Taxonomy" id="2126335"/>
    <lineage>
        <taxon>Bacteria</taxon>
        <taxon>Pseudomonadati</taxon>
        <taxon>Pseudomonadota</taxon>
        <taxon>Gammaproteobacteria</taxon>
        <taxon>Candidatus Kentrum</taxon>
    </lineage>
</organism>
<sequence>MKDEELLALLEDMESDRVERKVSIAEKEKIRQAICAFSNDMPNHGLPGVVFVGVTDKGGMAGIDVTDQLLLTLSDMRSDGNILPLPGITVQKRTLDGHDLAVVIVQPADAPPVRFKGGIYIRVGPRRAIASPDEERRLNEKRRHRNLPADIRPLPSAPMESLDELLFRRVYLPSALSPEILEQNQRSLEHQLIAAKFAHPDIPNRPTILGELTVGKDPTDWVPGAFVQFLRIDGEEWGDPIQSAHELRSPLPDLLRELEELLKINIHSRVDLTSGPVEVRQPDYPLVALQQIVRNAILHRSYEQTHAPVQVRWFTNQVEIYNPGGPFGRVTRENFARPGEYDYRNPNLAAVLKELGYVQQFGLGITIARREMEKNGNPPIEFQVEDSHVAAILRGRP</sequence>